<name>A0A6C0BQM1_9ZZZZ</name>
<protein>
    <submittedName>
        <fullName evidence="1">Uncharacterized protein</fullName>
    </submittedName>
</protein>
<reference evidence="1" key="1">
    <citation type="journal article" date="2020" name="Nature">
        <title>Giant virus diversity and host interactions through global metagenomics.</title>
        <authorList>
            <person name="Schulz F."/>
            <person name="Roux S."/>
            <person name="Paez-Espino D."/>
            <person name="Jungbluth S."/>
            <person name="Walsh D.A."/>
            <person name="Denef V.J."/>
            <person name="McMahon K.D."/>
            <person name="Konstantinidis K.T."/>
            <person name="Eloe-Fadrosh E.A."/>
            <person name="Kyrpides N.C."/>
            <person name="Woyke T."/>
        </authorList>
    </citation>
    <scope>NUCLEOTIDE SEQUENCE</scope>
    <source>
        <strain evidence="1">GVMAG-M-3300018416-45</strain>
    </source>
</reference>
<accession>A0A6C0BQM1</accession>
<dbReference type="AlphaFoldDB" id="A0A6C0BQM1"/>
<dbReference type="EMBL" id="MN739232">
    <property type="protein sequence ID" value="QHS94745.1"/>
    <property type="molecule type" value="Genomic_DNA"/>
</dbReference>
<proteinExistence type="predicted"/>
<evidence type="ECO:0000313" key="1">
    <source>
        <dbReference type="EMBL" id="QHS94745.1"/>
    </source>
</evidence>
<organism evidence="1">
    <name type="scientific">viral metagenome</name>
    <dbReference type="NCBI Taxonomy" id="1070528"/>
    <lineage>
        <taxon>unclassified sequences</taxon>
        <taxon>metagenomes</taxon>
        <taxon>organismal metagenomes</taxon>
    </lineage>
</organism>
<sequence length="120" mass="13711">MTSIDPEYDEVVVNLKVLASVSVNSKLYTRGSLLNIEQSSIIPEGIRRWFHQDSRDESIKKIDRTIIKGLSYIEKYPVVKGYLRESRVGLLNMRETYSLCVQTVARLDTIISKIDMACVV</sequence>